<accession>A0A840WST4</accession>
<evidence type="ECO:0000313" key="2">
    <source>
        <dbReference type="Proteomes" id="UP000553766"/>
    </source>
</evidence>
<organism evidence="1 2">
    <name type="scientific">Rubricella aquisinus</name>
    <dbReference type="NCBI Taxonomy" id="2028108"/>
    <lineage>
        <taxon>Bacteria</taxon>
        <taxon>Pseudomonadati</taxon>
        <taxon>Pseudomonadota</taxon>
        <taxon>Alphaproteobacteria</taxon>
        <taxon>Rhodobacterales</taxon>
        <taxon>Paracoccaceae</taxon>
        <taxon>Rubricella</taxon>
    </lineage>
</organism>
<dbReference type="InterPro" id="IPR036291">
    <property type="entry name" value="NAD(P)-bd_dom_sf"/>
</dbReference>
<dbReference type="InterPro" id="IPR051468">
    <property type="entry name" value="Fungal_SecMetab_SDRs"/>
</dbReference>
<dbReference type="EMBL" id="JACIJS010000008">
    <property type="protein sequence ID" value="MBB5516732.1"/>
    <property type="molecule type" value="Genomic_DNA"/>
</dbReference>
<dbReference type="SUPFAM" id="SSF51735">
    <property type="entry name" value="NAD(P)-binding Rossmann-fold domains"/>
    <property type="match status" value="1"/>
</dbReference>
<gene>
    <name evidence="1" type="ORF">FHS89_002772</name>
</gene>
<dbReference type="InterPro" id="IPR002347">
    <property type="entry name" value="SDR_fam"/>
</dbReference>
<dbReference type="Pfam" id="PF13561">
    <property type="entry name" value="adh_short_C2"/>
    <property type="match status" value="1"/>
</dbReference>
<evidence type="ECO:0000313" key="1">
    <source>
        <dbReference type="EMBL" id="MBB5516732.1"/>
    </source>
</evidence>
<name>A0A840WST4_9RHOB</name>
<protein>
    <submittedName>
        <fullName evidence="1">NAD(P)-dependent dehydrogenase (Short-subunit alcohol dehydrogenase family)</fullName>
    </submittedName>
</protein>
<dbReference type="PANTHER" id="PTHR43544">
    <property type="entry name" value="SHORT-CHAIN DEHYDROGENASE/REDUCTASE"/>
    <property type="match status" value="1"/>
</dbReference>
<dbReference type="PANTHER" id="PTHR43544:SF12">
    <property type="entry name" value="NAD(P)-BINDING ROSSMANN-FOLD SUPERFAMILY PROTEIN"/>
    <property type="match status" value="1"/>
</dbReference>
<dbReference type="PRINTS" id="PR00081">
    <property type="entry name" value="GDHRDH"/>
</dbReference>
<proteinExistence type="predicted"/>
<dbReference type="GO" id="GO:0005737">
    <property type="term" value="C:cytoplasm"/>
    <property type="evidence" value="ECO:0007669"/>
    <property type="project" value="TreeGrafter"/>
</dbReference>
<dbReference type="Gene3D" id="3.40.50.720">
    <property type="entry name" value="NAD(P)-binding Rossmann-like Domain"/>
    <property type="match status" value="1"/>
</dbReference>
<dbReference type="Proteomes" id="UP000553766">
    <property type="component" value="Unassembled WGS sequence"/>
</dbReference>
<reference evidence="1 2" key="1">
    <citation type="submission" date="2020-08" db="EMBL/GenBank/DDBJ databases">
        <title>Genomic Encyclopedia of Type Strains, Phase IV (KMG-IV): sequencing the most valuable type-strain genomes for metagenomic binning, comparative biology and taxonomic classification.</title>
        <authorList>
            <person name="Goeker M."/>
        </authorList>
    </citation>
    <scope>NUCLEOTIDE SEQUENCE [LARGE SCALE GENOMIC DNA]</scope>
    <source>
        <strain evidence="1 2">DSM 103377</strain>
    </source>
</reference>
<comment type="caution">
    <text evidence="1">The sequence shown here is derived from an EMBL/GenBank/DDBJ whole genome shotgun (WGS) entry which is preliminary data.</text>
</comment>
<dbReference type="RefSeq" id="WP_184012630.1">
    <property type="nucleotide sequence ID" value="NZ_JACIJS010000008.1"/>
</dbReference>
<dbReference type="GO" id="GO:0016491">
    <property type="term" value="F:oxidoreductase activity"/>
    <property type="evidence" value="ECO:0007669"/>
    <property type="project" value="TreeGrafter"/>
</dbReference>
<keyword evidence="2" id="KW-1185">Reference proteome</keyword>
<sequence length="230" mass="24488">MSIQGDFDARFRGGRALVIGSTGAIGSALIDRFKRVMAVDALSRRENGFDVTEESSVEAWAKRLPEQYQIIFNATGALEIDNHGPEKTIRAIDPEAMAAQFALNAIGPALILKHLSPLLADGGVFASMSARVGSIGDNGLGGWISYRAAKAAQNQIVHTAAIEIARKKPKAAVVALHPGTVESELTRKYLGRHGSVTPDEAADNLARVIAGLGPEQNGGFFDWKGEVIAW</sequence>
<dbReference type="AlphaFoldDB" id="A0A840WST4"/>